<proteinExistence type="predicted"/>
<keyword evidence="2" id="KW-0378">Hydrolase</keyword>
<dbReference type="Proteomes" id="UP000194161">
    <property type="component" value="Chromosome"/>
</dbReference>
<dbReference type="NCBIfam" id="TIGR00724">
    <property type="entry name" value="urea_amlyse_rel"/>
    <property type="match status" value="1"/>
</dbReference>
<dbReference type="GO" id="GO:0016787">
    <property type="term" value="F:hydrolase activity"/>
    <property type="evidence" value="ECO:0007669"/>
    <property type="project" value="UniProtKB-KW"/>
</dbReference>
<evidence type="ECO:0000313" key="5">
    <source>
        <dbReference type="EMBL" id="ARP97588.1"/>
    </source>
</evidence>
<dbReference type="GO" id="GO:0005524">
    <property type="term" value="F:ATP binding"/>
    <property type="evidence" value="ECO:0007669"/>
    <property type="project" value="UniProtKB-KW"/>
</dbReference>
<evidence type="ECO:0000259" key="4">
    <source>
        <dbReference type="SMART" id="SM00797"/>
    </source>
</evidence>
<dbReference type="KEGG" id="bgm:CAL15_21570"/>
<accession>A0A1W6ZJH9</accession>
<reference evidence="5 6" key="1">
    <citation type="submission" date="2017-05" db="EMBL/GenBank/DDBJ databases">
        <title>Complete and WGS of Bordetella genogroups.</title>
        <authorList>
            <person name="Spilker T."/>
            <person name="LiPuma J."/>
        </authorList>
    </citation>
    <scope>NUCLEOTIDE SEQUENCE [LARGE SCALE GENOMIC DNA]</scope>
    <source>
        <strain evidence="5 6">AU7206</strain>
    </source>
</reference>
<evidence type="ECO:0000256" key="2">
    <source>
        <dbReference type="ARBA" id="ARBA00022801"/>
    </source>
</evidence>
<dbReference type="PANTHER" id="PTHR43309">
    <property type="entry name" value="5-OXOPROLINASE SUBUNIT C"/>
    <property type="match status" value="1"/>
</dbReference>
<feature type="domain" description="Carboxyltransferase" evidence="4">
    <location>
        <begin position="24"/>
        <end position="317"/>
    </location>
</feature>
<evidence type="ECO:0000256" key="3">
    <source>
        <dbReference type="ARBA" id="ARBA00022840"/>
    </source>
</evidence>
<name>A0A1W6ZJH9_9BORD</name>
<evidence type="ECO:0000313" key="6">
    <source>
        <dbReference type="Proteomes" id="UP000194161"/>
    </source>
</evidence>
<dbReference type="InterPro" id="IPR029000">
    <property type="entry name" value="Cyclophilin-like_dom_sf"/>
</dbReference>
<dbReference type="SMART" id="SM00797">
    <property type="entry name" value="AHS2"/>
    <property type="match status" value="1"/>
</dbReference>
<evidence type="ECO:0000256" key="1">
    <source>
        <dbReference type="ARBA" id="ARBA00022741"/>
    </source>
</evidence>
<dbReference type="RefSeq" id="WP_086081235.1">
    <property type="nucleotide sequence ID" value="NZ_CP021111.1"/>
</dbReference>
<dbReference type="OrthoDB" id="9768696at2"/>
<dbReference type="AlphaFoldDB" id="A0A1W6ZJH9"/>
<dbReference type="InterPro" id="IPR003778">
    <property type="entry name" value="CT_A_B"/>
</dbReference>
<dbReference type="InterPro" id="IPR052708">
    <property type="entry name" value="PxpC"/>
</dbReference>
<protein>
    <submittedName>
        <fullName evidence="5">Carboxylase</fullName>
    </submittedName>
</protein>
<dbReference type="SUPFAM" id="SSF50891">
    <property type="entry name" value="Cyclophilin-like"/>
    <property type="match status" value="1"/>
</dbReference>
<keyword evidence="3" id="KW-0067">ATP-binding</keyword>
<gene>
    <name evidence="5" type="ORF">CAL15_21570</name>
</gene>
<keyword evidence="6" id="KW-1185">Reference proteome</keyword>
<sequence length="338" mass="36394">MGLTVLKPGMLSSFQDTGRTGLQHLGIPVAGAMDERAHRLANLLAGNTASHATLEITLVGPTLRFDAPACLAIGGADLGATLNGIAVPPLRPMLARQGDVLAFATRPRHERGVRAYLAVHGGYELEPVMGSESTYLRSGFGGWHGRALNKDDRLPLRRPLQGDDAAMQALAGALDDLRIYLPAPLVHMPRQALRILPGAHWDAFDADSRRRLVEEAFQISPQSDRMGYRLTGPNLALSKPREMLSEAASFGTIQVPAGGQPIILMADRQTTGGYPKIAQVASADLPLLAQYAPGQSVRFAMIGLEEAQRLDNARERAYRDLSSSLQALRELLAQHAPL</sequence>
<dbReference type="Gene3D" id="2.40.100.10">
    <property type="entry name" value="Cyclophilin-like"/>
    <property type="match status" value="1"/>
</dbReference>
<dbReference type="EMBL" id="CP021111">
    <property type="protein sequence ID" value="ARP97588.1"/>
    <property type="molecule type" value="Genomic_DNA"/>
</dbReference>
<dbReference type="Pfam" id="PF02626">
    <property type="entry name" value="CT_A_B"/>
    <property type="match status" value="1"/>
</dbReference>
<dbReference type="STRING" id="463040.CAL15_21570"/>
<organism evidence="5 6">
    <name type="scientific">Bordetella genomosp. 13</name>
    <dbReference type="NCBI Taxonomy" id="463040"/>
    <lineage>
        <taxon>Bacteria</taxon>
        <taxon>Pseudomonadati</taxon>
        <taxon>Pseudomonadota</taxon>
        <taxon>Betaproteobacteria</taxon>
        <taxon>Burkholderiales</taxon>
        <taxon>Alcaligenaceae</taxon>
        <taxon>Bordetella</taxon>
    </lineage>
</organism>
<dbReference type="PANTHER" id="PTHR43309:SF5">
    <property type="entry name" value="5-OXOPROLINASE SUBUNIT C"/>
    <property type="match status" value="1"/>
</dbReference>
<keyword evidence="1" id="KW-0547">Nucleotide-binding</keyword>